<keyword evidence="1" id="KW-1133">Transmembrane helix</keyword>
<accession>A0A645FMH8</accession>
<proteinExistence type="predicted"/>
<gene>
    <name evidence="2" type="ORF">SDC9_162951</name>
</gene>
<keyword evidence="1" id="KW-0472">Membrane</keyword>
<dbReference type="EMBL" id="VSSQ01062437">
    <property type="protein sequence ID" value="MPN15617.1"/>
    <property type="molecule type" value="Genomic_DNA"/>
</dbReference>
<dbReference type="AlphaFoldDB" id="A0A645FMH8"/>
<reference evidence="2" key="1">
    <citation type="submission" date="2019-08" db="EMBL/GenBank/DDBJ databases">
        <authorList>
            <person name="Kucharzyk K."/>
            <person name="Murdoch R.W."/>
            <person name="Higgins S."/>
            <person name="Loffler F."/>
        </authorList>
    </citation>
    <scope>NUCLEOTIDE SEQUENCE</scope>
</reference>
<evidence type="ECO:0000313" key="2">
    <source>
        <dbReference type="EMBL" id="MPN15617.1"/>
    </source>
</evidence>
<feature type="transmembrane region" description="Helical" evidence="1">
    <location>
        <begin position="6"/>
        <end position="25"/>
    </location>
</feature>
<protein>
    <submittedName>
        <fullName evidence="2">Uncharacterized protein</fullName>
    </submittedName>
</protein>
<keyword evidence="1" id="KW-0812">Transmembrane</keyword>
<name>A0A645FMH8_9ZZZZ</name>
<organism evidence="2">
    <name type="scientific">bioreactor metagenome</name>
    <dbReference type="NCBI Taxonomy" id="1076179"/>
    <lineage>
        <taxon>unclassified sequences</taxon>
        <taxon>metagenomes</taxon>
        <taxon>ecological metagenomes</taxon>
    </lineage>
</organism>
<feature type="transmembrane region" description="Helical" evidence="1">
    <location>
        <begin position="37"/>
        <end position="60"/>
    </location>
</feature>
<evidence type="ECO:0000256" key="1">
    <source>
        <dbReference type="SAM" id="Phobius"/>
    </source>
</evidence>
<comment type="caution">
    <text evidence="2">The sequence shown here is derived from an EMBL/GenBank/DDBJ whole genome shotgun (WGS) entry which is preliminary data.</text>
</comment>
<sequence>MRDFPLSEILVILTSVAVSFPNAAVNFSPSICCFPGLYGIAISIVLTLFLLLIALFSISTSLELDNGNINDELNSNENKTFSILISAYCVFVSKYIGTATVCPVSAAKFSIFILIVSSTLAIPRPTKFHFIG</sequence>